<proteinExistence type="predicted"/>
<dbReference type="Proteomes" id="UP001501692">
    <property type="component" value="Unassembled WGS sequence"/>
</dbReference>
<dbReference type="Gene3D" id="1.25.40.10">
    <property type="entry name" value="Tetratricopeptide repeat domain"/>
    <property type="match status" value="1"/>
</dbReference>
<dbReference type="InterPro" id="IPR011990">
    <property type="entry name" value="TPR-like_helical_dom_sf"/>
</dbReference>
<protein>
    <recommendedName>
        <fullName evidence="3">Tetratricopeptide repeat protein</fullName>
    </recommendedName>
</protein>
<accession>A0ABP9HBS5</accession>
<dbReference type="RefSeq" id="WP_345166547.1">
    <property type="nucleotide sequence ID" value="NZ_BAABJK010000004.1"/>
</dbReference>
<dbReference type="EMBL" id="BAABJK010000004">
    <property type="protein sequence ID" value="GAA4966715.1"/>
    <property type="molecule type" value="Genomic_DNA"/>
</dbReference>
<evidence type="ECO:0000313" key="1">
    <source>
        <dbReference type="EMBL" id="GAA4966715.1"/>
    </source>
</evidence>
<reference evidence="2" key="1">
    <citation type="journal article" date="2019" name="Int. J. Syst. Evol. Microbiol.">
        <title>The Global Catalogue of Microorganisms (GCM) 10K type strain sequencing project: providing services to taxonomists for standard genome sequencing and annotation.</title>
        <authorList>
            <consortium name="The Broad Institute Genomics Platform"/>
            <consortium name="The Broad Institute Genome Sequencing Center for Infectious Disease"/>
            <person name="Wu L."/>
            <person name="Ma J."/>
        </authorList>
    </citation>
    <scope>NUCLEOTIDE SEQUENCE [LARGE SCALE GENOMIC DNA]</scope>
    <source>
        <strain evidence="2">JCM 18287</strain>
    </source>
</reference>
<evidence type="ECO:0000313" key="2">
    <source>
        <dbReference type="Proteomes" id="UP001501692"/>
    </source>
</evidence>
<dbReference type="SUPFAM" id="SSF48452">
    <property type="entry name" value="TPR-like"/>
    <property type="match status" value="1"/>
</dbReference>
<comment type="caution">
    <text evidence="1">The sequence shown here is derived from an EMBL/GenBank/DDBJ whole genome shotgun (WGS) entry which is preliminary data.</text>
</comment>
<evidence type="ECO:0008006" key="3">
    <source>
        <dbReference type="Google" id="ProtNLM"/>
    </source>
</evidence>
<gene>
    <name evidence="1" type="ORF">GCM10023315_15070</name>
</gene>
<name>A0ABP9HBS5_9FLAO</name>
<keyword evidence="2" id="KW-1185">Reference proteome</keyword>
<organism evidence="1 2">
    <name type="scientific">Algibacter aquimarinus</name>
    <dbReference type="NCBI Taxonomy" id="1136748"/>
    <lineage>
        <taxon>Bacteria</taxon>
        <taxon>Pseudomonadati</taxon>
        <taxon>Bacteroidota</taxon>
        <taxon>Flavobacteriia</taxon>
        <taxon>Flavobacteriales</taxon>
        <taxon>Flavobacteriaceae</taxon>
        <taxon>Algibacter</taxon>
    </lineage>
</organism>
<sequence length="192" mass="22164">MENNLNNNYLFRAIETYPYQLEEAVEALNYALAYEPNNVKALCLMAKVQYEQLSNYELAKEYYNLAIASDMYNPDIYPDYIRLLTNNGDYAEAEKLIDFALEFKGTKKANVLLALASLLEATKAYEKAETVLEEAKIIALNNEFINYVDAEIARVVKKRKTAHNKNQVKEPAEKTEDKPKTSWFQNRLNNLL</sequence>